<name>A0A1E5GHL4_9ENTE</name>
<evidence type="ECO:0000313" key="2">
    <source>
        <dbReference type="Proteomes" id="UP000094068"/>
    </source>
</evidence>
<dbReference type="OrthoDB" id="2877688at2"/>
<gene>
    <name evidence="1" type="ORF">BCR21_08000</name>
</gene>
<accession>A0A1E5GHL4</accession>
<sequence>MKYKAKIISENPDIEEEVRIEIEGIELLCFVEEYKCPIEIGKLYDIELDIVIFDDLEIEKSDLKIKELVQQGDSFSYYIHGIFYPADQIIDAGIDIDLENEDFSDFWYLEKQFVKMRVDRINVNILEESND</sequence>
<reference evidence="2" key="1">
    <citation type="submission" date="2016-09" db="EMBL/GenBank/DDBJ databases">
        <authorList>
            <person name="Gulvik C.A."/>
        </authorList>
    </citation>
    <scope>NUCLEOTIDE SEQUENCE [LARGE SCALE GENOMIC DNA]</scope>
    <source>
        <strain evidence="2">DSM 23328</strain>
    </source>
</reference>
<dbReference type="AlphaFoldDB" id="A0A1E5GHL4"/>
<dbReference type="RefSeq" id="WP_069645998.1">
    <property type="nucleotide sequence ID" value="NZ_MIJZ01000012.1"/>
</dbReference>
<dbReference type="EMBL" id="MIJZ01000012">
    <property type="protein sequence ID" value="OEG12169.1"/>
    <property type="molecule type" value="Genomic_DNA"/>
</dbReference>
<protein>
    <submittedName>
        <fullName evidence="1">Uncharacterized protein</fullName>
    </submittedName>
</protein>
<dbReference type="Proteomes" id="UP000094068">
    <property type="component" value="Unassembled WGS sequence"/>
</dbReference>
<keyword evidence="2" id="KW-1185">Reference proteome</keyword>
<organism evidence="1 2">
    <name type="scientific">Enterococcus ureasiticus</name>
    <dbReference type="NCBI Taxonomy" id="903984"/>
    <lineage>
        <taxon>Bacteria</taxon>
        <taxon>Bacillati</taxon>
        <taxon>Bacillota</taxon>
        <taxon>Bacilli</taxon>
        <taxon>Lactobacillales</taxon>
        <taxon>Enterococcaceae</taxon>
        <taxon>Enterococcus</taxon>
    </lineage>
</organism>
<dbReference type="STRING" id="903984.BCR21_08000"/>
<evidence type="ECO:0000313" key="1">
    <source>
        <dbReference type="EMBL" id="OEG12169.1"/>
    </source>
</evidence>
<proteinExistence type="predicted"/>
<dbReference type="InterPro" id="IPR016767">
    <property type="entry name" value="UCP019853"/>
</dbReference>
<dbReference type="PIRSF" id="PIRSF019853">
    <property type="entry name" value="UCP019853"/>
    <property type="match status" value="1"/>
</dbReference>
<comment type="caution">
    <text evidence="1">The sequence shown here is derived from an EMBL/GenBank/DDBJ whole genome shotgun (WGS) entry which is preliminary data.</text>
</comment>